<dbReference type="SUPFAM" id="SSF63380">
    <property type="entry name" value="Riboflavin synthase domain-like"/>
    <property type="match status" value="1"/>
</dbReference>
<evidence type="ECO:0000256" key="2">
    <source>
        <dbReference type="ARBA" id="ARBA00006401"/>
    </source>
</evidence>
<dbReference type="RefSeq" id="WP_141190882.1">
    <property type="nucleotide sequence ID" value="NZ_JBHUMR010000009.1"/>
</dbReference>
<dbReference type="InterPro" id="IPR000971">
    <property type="entry name" value="Globin"/>
</dbReference>
<keyword evidence="6" id="KW-0479">Metal-binding</keyword>
<dbReference type="Pfam" id="PF00175">
    <property type="entry name" value="NAD_binding_1"/>
    <property type="match status" value="1"/>
</dbReference>
<keyword evidence="7" id="KW-0521">NADP</keyword>
<organism evidence="15 16">
    <name type="scientific">Terrilactibacillus laevilacticus</name>
    <dbReference type="NCBI Taxonomy" id="1380157"/>
    <lineage>
        <taxon>Bacteria</taxon>
        <taxon>Bacillati</taxon>
        <taxon>Bacillota</taxon>
        <taxon>Bacilli</taxon>
        <taxon>Bacillales</taxon>
        <taxon>Bacillaceae</taxon>
        <taxon>Terrilactibacillus</taxon>
    </lineage>
</organism>
<comment type="similarity">
    <text evidence="12">Belongs to the globin family.</text>
</comment>
<dbReference type="PRINTS" id="PR00410">
    <property type="entry name" value="PHEHYDRXLASE"/>
</dbReference>
<dbReference type="Gene3D" id="1.10.490.10">
    <property type="entry name" value="Globins"/>
    <property type="match status" value="1"/>
</dbReference>
<keyword evidence="4 12" id="KW-0349">Heme</keyword>
<name>A0ABW5PQU0_9BACI</name>
<dbReference type="Proteomes" id="UP001597458">
    <property type="component" value="Unassembled WGS sequence"/>
</dbReference>
<dbReference type="GO" id="GO:0008941">
    <property type="term" value="F:nitric oxide dioxygenase NAD(P)H activity"/>
    <property type="evidence" value="ECO:0007669"/>
    <property type="project" value="UniProtKB-EC"/>
</dbReference>
<dbReference type="PANTHER" id="PTHR43396:SF3">
    <property type="entry name" value="FLAVOHEMOPROTEIN"/>
    <property type="match status" value="1"/>
</dbReference>
<dbReference type="PANTHER" id="PTHR43396">
    <property type="entry name" value="FLAVOHEMOPROTEIN"/>
    <property type="match status" value="1"/>
</dbReference>
<dbReference type="Gene3D" id="3.40.50.80">
    <property type="entry name" value="Nucleotide-binding domain of ferredoxin-NADP reductase (FNR) module"/>
    <property type="match status" value="1"/>
</dbReference>
<evidence type="ECO:0000256" key="12">
    <source>
        <dbReference type="RuleBase" id="RU000356"/>
    </source>
</evidence>
<gene>
    <name evidence="15" type="primary">hmpA</name>
    <name evidence="15" type="ORF">ACFSTF_07940</name>
</gene>
<comment type="catalytic activity">
    <reaction evidence="10">
        <text>2 nitric oxide + NADH + 2 O2 = 2 nitrate + NAD(+) + H(+)</text>
        <dbReference type="Rhea" id="RHEA:19469"/>
        <dbReference type="ChEBI" id="CHEBI:15378"/>
        <dbReference type="ChEBI" id="CHEBI:15379"/>
        <dbReference type="ChEBI" id="CHEBI:16480"/>
        <dbReference type="ChEBI" id="CHEBI:17632"/>
        <dbReference type="ChEBI" id="CHEBI:57540"/>
        <dbReference type="ChEBI" id="CHEBI:57945"/>
        <dbReference type="EC" id="1.14.12.17"/>
    </reaction>
</comment>
<keyword evidence="8" id="KW-0408">Iron</keyword>
<dbReference type="InterPro" id="IPR001709">
    <property type="entry name" value="Flavoprot_Pyr_Nucl_cyt_Rdtase"/>
</dbReference>
<dbReference type="Pfam" id="PF00042">
    <property type="entry name" value="Globin"/>
    <property type="match status" value="1"/>
</dbReference>
<evidence type="ECO:0000256" key="8">
    <source>
        <dbReference type="ARBA" id="ARBA00023004"/>
    </source>
</evidence>
<dbReference type="EC" id="1.14.12.17" evidence="3"/>
<dbReference type="InterPro" id="IPR001433">
    <property type="entry name" value="OxRdtase_FAD/NAD-bd"/>
</dbReference>
<protein>
    <recommendedName>
        <fullName evidence="3">nitric oxide dioxygenase</fullName>
        <ecNumber evidence="3">1.14.12.17</ecNumber>
    </recommendedName>
</protein>
<evidence type="ECO:0000256" key="7">
    <source>
        <dbReference type="ARBA" id="ARBA00022857"/>
    </source>
</evidence>
<dbReference type="Gene3D" id="2.40.30.10">
    <property type="entry name" value="Translation factors"/>
    <property type="match status" value="1"/>
</dbReference>
<dbReference type="InterPro" id="IPR012292">
    <property type="entry name" value="Globin/Proto"/>
</dbReference>
<evidence type="ECO:0000256" key="3">
    <source>
        <dbReference type="ARBA" id="ARBA00012229"/>
    </source>
</evidence>
<dbReference type="Pfam" id="PF00970">
    <property type="entry name" value="FAD_binding_6"/>
    <property type="match status" value="1"/>
</dbReference>
<keyword evidence="15" id="KW-0560">Oxidoreductase</keyword>
<keyword evidence="9" id="KW-0520">NAD</keyword>
<comment type="catalytic activity">
    <reaction evidence="11">
        <text>2 nitric oxide + NADPH + 2 O2 = 2 nitrate + NADP(+) + H(+)</text>
        <dbReference type="Rhea" id="RHEA:19465"/>
        <dbReference type="ChEBI" id="CHEBI:15378"/>
        <dbReference type="ChEBI" id="CHEBI:15379"/>
        <dbReference type="ChEBI" id="CHEBI:16480"/>
        <dbReference type="ChEBI" id="CHEBI:17632"/>
        <dbReference type="ChEBI" id="CHEBI:57783"/>
        <dbReference type="ChEBI" id="CHEBI:58349"/>
        <dbReference type="EC" id="1.14.12.17"/>
    </reaction>
</comment>
<dbReference type="PROSITE" id="PS01033">
    <property type="entry name" value="GLOBIN"/>
    <property type="match status" value="1"/>
</dbReference>
<dbReference type="SUPFAM" id="SSF52343">
    <property type="entry name" value="Ferredoxin reductase-like, C-terminal NADP-linked domain"/>
    <property type="match status" value="1"/>
</dbReference>
<evidence type="ECO:0000313" key="15">
    <source>
        <dbReference type="EMBL" id="MFD2617241.1"/>
    </source>
</evidence>
<dbReference type="PRINTS" id="PR00371">
    <property type="entry name" value="FPNCR"/>
</dbReference>
<evidence type="ECO:0000259" key="14">
    <source>
        <dbReference type="PROSITE" id="PS51384"/>
    </source>
</evidence>
<dbReference type="CDD" id="cd06184">
    <property type="entry name" value="flavohem_like_fad_nad_binding"/>
    <property type="match status" value="1"/>
</dbReference>
<dbReference type="InterPro" id="IPR009050">
    <property type="entry name" value="Globin-like_sf"/>
</dbReference>
<keyword evidence="5 12" id="KW-0561">Oxygen transport</keyword>
<evidence type="ECO:0000256" key="1">
    <source>
        <dbReference type="ARBA" id="ARBA00001970"/>
    </source>
</evidence>
<reference evidence="16" key="1">
    <citation type="journal article" date="2019" name="Int. J. Syst. Evol. Microbiol.">
        <title>The Global Catalogue of Microorganisms (GCM) 10K type strain sequencing project: providing services to taxonomists for standard genome sequencing and annotation.</title>
        <authorList>
            <consortium name="The Broad Institute Genomics Platform"/>
            <consortium name="The Broad Institute Genome Sequencing Center for Infectious Disease"/>
            <person name="Wu L."/>
            <person name="Ma J."/>
        </authorList>
    </citation>
    <scope>NUCLEOTIDE SEQUENCE [LARGE SCALE GENOMIC DNA]</scope>
    <source>
        <strain evidence="16">TISTR 2241</strain>
    </source>
</reference>
<evidence type="ECO:0000313" key="16">
    <source>
        <dbReference type="Proteomes" id="UP001597458"/>
    </source>
</evidence>
<comment type="cofactor">
    <cofactor evidence="1">
        <name>heme b</name>
        <dbReference type="ChEBI" id="CHEBI:60344"/>
    </cofactor>
</comment>
<feature type="domain" description="Globin" evidence="13">
    <location>
        <begin position="1"/>
        <end position="137"/>
    </location>
</feature>
<dbReference type="EMBL" id="JBHUMR010000009">
    <property type="protein sequence ID" value="MFD2617241.1"/>
    <property type="molecule type" value="Genomic_DNA"/>
</dbReference>
<evidence type="ECO:0000256" key="5">
    <source>
        <dbReference type="ARBA" id="ARBA00022621"/>
    </source>
</evidence>
<evidence type="ECO:0000256" key="4">
    <source>
        <dbReference type="ARBA" id="ARBA00022617"/>
    </source>
</evidence>
<dbReference type="InterPro" id="IPR017927">
    <property type="entry name" value="FAD-bd_FR_type"/>
</dbReference>
<evidence type="ECO:0000256" key="9">
    <source>
        <dbReference type="ARBA" id="ARBA00023027"/>
    </source>
</evidence>
<dbReference type="CDD" id="cd14777">
    <property type="entry name" value="Yhb1-globin-like"/>
    <property type="match status" value="1"/>
</dbReference>
<dbReference type="InterPro" id="IPR039261">
    <property type="entry name" value="FNR_nucleotide-bd"/>
</dbReference>
<sequence>MDTKTIEIIKSTVPVLESKGEEITIAFYKHMLGTNPELKNVFNQTNQKRLTQPRALAQMVLQAAKHIDHLEALLPSVKLVAEKHRSLGIKPEQYPIVGENLLWAIKHVLKDAATDEIIQAWAEAYGQIADVFISIENGLRDEVMEKGGWEDFAPFKVSDIKQESSIIKSFYLKPESGQPLPLHQPGQYISVRVRIPGSEYFQIRQYSLSDVPNEDYLRISVKREEGGDQYPEGLVSNYLHDQIKPGDTLEVSAPAGEFTLQSSERPIVFISAGIGQTPLMSMTKKVIKENPKRHITWIHSAKDADKLAFKEELTKLKEKAPQLKIHIALSQDTNKYEDIKRYGRIDSEWLEKLIESKDADFYFCGPTTFMSQIYNILIGWNVPESQINYEFFGPKGDLAIKD</sequence>
<dbReference type="InterPro" id="IPR017938">
    <property type="entry name" value="Riboflavin_synthase-like_b-brl"/>
</dbReference>
<evidence type="ECO:0000259" key="13">
    <source>
        <dbReference type="PROSITE" id="PS01033"/>
    </source>
</evidence>
<evidence type="ECO:0000256" key="10">
    <source>
        <dbReference type="ARBA" id="ARBA00048649"/>
    </source>
</evidence>
<dbReference type="SUPFAM" id="SSF46458">
    <property type="entry name" value="Globin-like"/>
    <property type="match status" value="1"/>
</dbReference>
<dbReference type="NCBIfam" id="NF009805">
    <property type="entry name" value="PRK13289.1"/>
    <property type="match status" value="1"/>
</dbReference>
<dbReference type="InterPro" id="IPR008333">
    <property type="entry name" value="Cbr1-like_FAD-bd_dom"/>
</dbReference>
<feature type="domain" description="FAD-binding FR-type" evidence="14">
    <location>
        <begin position="150"/>
        <end position="261"/>
    </location>
</feature>
<comment type="similarity">
    <text evidence="2">In the C-terminal section; belongs to the flavoprotein pyridine nucleotide cytochrome reductase family.</text>
</comment>
<accession>A0ABW5PQU0</accession>
<comment type="caution">
    <text evidence="15">The sequence shown here is derived from an EMBL/GenBank/DDBJ whole genome shotgun (WGS) entry which is preliminary data.</text>
</comment>
<keyword evidence="12" id="KW-0813">Transport</keyword>
<evidence type="ECO:0000256" key="11">
    <source>
        <dbReference type="ARBA" id="ARBA00049433"/>
    </source>
</evidence>
<evidence type="ECO:0000256" key="6">
    <source>
        <dbReference type="ARBA" id="ARBA00022723"/>
    </source>
</evidence>
<dbReference type="PROSITE" id="PS51384">
    <property type="entry name" value="FAD_FR"/>
    <property type="match status" value="1"/>
</dbReference>
<proteinExistence type="inferred from homology"/>
<keyword evidence="16" id="KW-1185">Reference proteome</keyword>